<evidence type="ECO:0000313" key="1">
    <source>
        <dbReference type="Proteomes" id="UP001652626"/>
    </source>
</evidence>
<organism evidence="1 2">
    <name type="scientific">Vanessa tameamea</name>
    <name type="common">Kamehameha butterfly</name>
    <dbReference type="NCBI Taxonomy" id="334116"/>
    <lineage>
        <taxon>Eukaryota</taxon>
        <taxon>Metazoa</taxon>
        <taxon>Ecdysozoa</taxon>
        <taxon>Arthropoda</taxon>
        <taxon>Hexapoda</taxon>
        <taxon>Insecta</taxon>
        <taxon>Pterygota</taxon>
        <taxon>Neoptera</taxon>
        <taxon>Endopterygota</taxon>
        <taxon>Lepidoptera</taxon>
        <taxon>Glossata</taxon>
        <taxon>Ditrysia</taxon>
        <taxon>Papilionoidea</taxon>
        <taxon>Nymphalidae</taxon>
        <taxon>Nymphalinae</taxon>
        <taxon>Vanessa</taxon>
    </lineage>
</organism>
<dbReference type="Proteomes" id="UP001652626">
    <property type="component" value="Chromosome 18"/>
</dbReference>
<keyword evidence="1" id="KW-1185">Reference proteome</keyword>
<accession>A0ABM4ARF3</accession>
<dbReference type="GeneID" id="135193800"/>
<sequence>MFKRLIKSKKRVEQRKIRPKKKRTCCQRCRRKILKWCCRRIKRCIKKKVFGIPAPKLRDNLKLNKSQGALNKDMEKLSIKKPVIELFRNYLYKSTKSIPMKNAFIDEIDKYFEPQSIGNRLKSFVSDFKERNLSLDVLKDSKLFLNKEEKSRFNKFAKKYENKSALLKSYENLRKKIPLTASKSIIFRNMMDDYKKGNFSFTELTDKQIYDINSMNSQDLNKLLVQFESKKKKNSIFKNIDSKKINSKFKNFSLTNLEFLRNINSDELKKQFSLTASKHKMLGNMIEDYKKGKISLTALQSDLKNDKKILNKENLNQMLKYYKEQKSKHQPIVKQSKFKQLKSDLRAKIDFL</sequence>
<proteinExistence type="predicted"/>
<reference evidence="2" key="1">
    <citation type="submission" date="2025-08" db="UniProtKB">
        <authorList>
            <consortium name="RefSeq"/>
        </authorList>
    </citation>
    <scope>IDENTIFICATION</scope>
    <source>
        <tissue evidence="2">Whole body</tissue>
    </source>
</reference>
<dbReference type="RefSeq" id="XP_064073865.1">
    <property type="nucleotide sequence ID" value="XM_064217795.1"/>
</dbReference>
<protein>
    <submittedName>
        <fullName evidence="2">Uncharacterized protein LOC135193800</fullName>
    </submittedName>
</protein>
<evidence type="ECO:0000313" key="2">
    <source>
        <dbReference type="RefSeq" id="XP_064073865.1"/>
    </source>
</evidence>
<name>A0ABM4ARF3_VANTA</name>
<gene>
    <name evidence="2" type="primary">LOC135193800</name>
</gene>